<feature type="region of interest" description="Disordered" evidence="1">
    <location>
        <begin position="1"/>
        <end position="67"/>
    </location>
</feature>
<proteinExistence type="predicted"/>
<evidence type="ECO:0000313" key="2">
    <source>
        <dbReference type="EMBL" id="KKR50644.1"/>
    </source>
</evidence>
<dbReference type="EMBL" id="LBYI01000009">
    <property type="protein sequence ID" value="KKR50644.1"/>
    <property type="molecule type" value="Genomic_DNA"/>
</dbReference>
<accession>A0A0G0RD77</accession>
<feature type="compositionally biased region" description="Basic and acidic residues" evidence="1">
    <location>
        <begin position="49"/>
        <end position="67"/>
    </location>
</feature>
<dbReference type="Proteomes" id="UP000034531">
    <property type="component" value="Unassembled WGS sequence"/>
</dbReference>
<dbReference type="AlphaFoldDB" id="A0A0G0RD77"/>
<feature type="non-terminal residue" evidence="2">
    <location>
        <position position="1"/>
    </location>
</feature>
<name>A0A0G0RD77_9BACT</name>
<evidence type="ECO:0000256" key="1">
    <source>
        <dbReference type="SAM" id="MobiDB-lite"/>
    </source>
</evidence>
<sequence length="146" mass="16825">LEDMKSQIYKNPKSLISTETLENDNSLAKHHKNSQTSQTSIEEQMGETNHGEDNQQSKAEKIGKERQITDSTSPIFYEYLDLADKEKEIAGLFFENGLDINEIAAKLKITTSQASNFFWNVLIKYRVYVQDNLLQHNLISQNQQQQ</sequence>
<organism evidence="2 3">
    <name type="scientific">Candidatus Curtissbacteria bacterium GW2011_GWA1_40_16</name>
    <dbReference type="NCBI Taxonomy" id="1618405"/>
    <lineage>
        <taxon>Bacteria</taxon>
        <taxon>Candidatus Curtissiibacteriota</taxon>
    </lineage>
</organism>
<dbReference type="InterPro" id="IPR013324">
    <property type="entry name" value="RNA_pol_sigma_r3/r4-like"/>
</dbReference>
<gene>
    <name evidence="2" type="ORF">UT84_C0009G0031</name>
</gene>
<reference evidence="2 3" key="1">
    <citation type="journal article" date="2015" name="Nature">
        <title>rRNA introns, odd ribosomes, and small enigmatic genomes across a large radiation of phyla.</title>
        <authorList>
            <person name="Brown C.T."/>
            <person name="Hug L.A."/>
            <person name="Thomas B.C."/>
            <person name="Sharon I."/>
            <person name="Castelle C.J."/>
            <person name="Singh A."/>
            <person name="Wilkins M.J."/>
            <person name="Williams K.H."/>
            <person name="Banfield J.F."/>
        </authorList>
    </citation>
    <scope>NUCLEOTIDE SEQUENCE [LARGE SCALE GENOMIC DNA]</scope>
</reference>
<protein>
    <submittedName>
        <fullName evidence="2">Uncharacterized protein</fullName>
    </submittedName>
</protein>
<evidence type="ECO:0000313" key="3">
    <source>
        <dbReference type="Proteomes" id="UP000034531"/>
    </source>
</evidence>
<dbReference type="SUPFAM" id="SSF88659">
    <property type="entry name" value="Sigma3 and sigma4 domains of RNA polymerase sigma factors"/>
    <property type="match status" value="1"/>
</dbReference>
<feature type="compositionally biased region" description="Polar residues" evidence="1">
    <location>
        <begin position="14"/>
        <end position="26"/>
    </location>
</feature>
<comment type="caution">
    <text evidence="2">The sequence shown here is derived from an EMBL/GenBank/DDBJ whole genome shotgun (WGS) entry which is preliminary data.</text>
</comment>